<dbReference type="HAMAP" id="MF_00315">
    <property type="entry name" value="DXP_synth"/>
    <property type="match status" value="1"/>
</dbReference>
<comment type="subunit">
    <text evidence="3 10">Homodimer.</text>
</comment>
<evidence type="ECO:0000313" key="12">
    <source>
        <dbReference type="EMBL" id="MBM7614012.1"/>
    </source>
</evidence>
<dbReference type="PROSITE" id="PS00801">
    <property type="entry name" value="TRANSKETOLASE_1"/>
    <property type="match status" value="1"/>
</dbReference>
<keyword evidence="9 10" id="KW-0414">Isoprene biosynthesis</keyword>
<dbReference type="InterPro" id="IPR020826">
    <property type="entry name" value="Transketolase_BS"/>
</dbReference>
<feature type="binding site" evidence="10">
    <location>
        <begin position="147"/>
        <end position="148"/>
    </location>
    <ligand>
        <name>thiamine diphosphate</name>
        <dbReference type="ChEBI" id="CHEBI:58937"/>
    </ligand>
</feature>
<dbReference type="InterPro" id="IPR009014">
    <property type="entry name" value="Transketo_C/PFOR_II"/>
</dbReference>
<comment type="similarity">
    <text evidence="2 10">Belongs to the transketolase family. DXPS subfamily.</text>
</comment>
<feature type="binding site" evidence="10">
    <location>
        <position position="146"/>
    </location>
    <ligand>
        <name>Mg(2+)</name>
        <dbReference type="ChEBI" id="CHEBI:18420"/>
    </ligand>
</feature>
<dbReference type="EMBL" id="JAFBEE010000002">
    <property type="protein sequence ID" value="MBM7614012.1"/>
    <property type="molecule type" value="Genomic_DNA"/>
</dbReference>
<feature type="binding site" evidence="10">
    <location>
        <position position="74"/>
    </location>
    <ligand>
        <name>thiamine diphosphate</name>
        <dbReference type="ChEBI" id="CHEBI:58937"/>
    </ligand>
</feature>
<comment type="caution">
    <text evidence="12">The sequence shown here is derived from an EMBL/GenBank/DDBJ whole genome shotgun (WGS) entry which is preliminary data.</text>
</comment>
<evidence type="ECO:0000256" key="4">
    <source>
        <dbReference type="ARBA" id="ARBA00022679"/>
    </source>
</evidence>
<dbReference type="CDD" id="cd02007">
    <property type="entry name" value="TPP_DXS"/>
    <property type="match status" value="1"/>
</dbReference>
<evidence type="ECO:0000256" key="3">
    <source>
        <dbReference type="ARBA" id="ARBA00011738"/>
    </source>
</evidence>
<accession>A0ABS2NME9</accession>
<dbReference type="Pfam" id="PF02780">
    <property type="entry name" value="Transketolase_C"/>
    <property type="match status" value="1"/>
</dbReference>
<dbReference type="InterPro" id="IPR005477">
    <property type="entry name" value="Dxylulose-5-P_synthase"/>
</dbReference>
<evidence type="ECO:0000256" key="7">
    <source>
        <dbReference type="ARBA" id="ARBA00022977"/>
    </source>
</evidence>
<dbReference type="Proteomes" id="UP001314796">
    <property type="component" value="Unassembled WGS sequence"/>
</dbReference>
<evidence type="ECO:0000256" key="6">
    <source>
        <dbReference type="ARBA" id="ARBA00022842"/>
    </source>
</evidence>
<evidence type="ECO:0000256" key="8">
    <source>
        <dbReference type="ARBA" id="ARBA00023052"/>
    </source>
</evidence>
<dbReference type="Gene3D" id="3.40.50.970">
    <property type="match status" value="2"/>
</dbReference>
<dbReference type="Pfam" id="PF13292">
    <property type="entry name" value="DXP_synthase_N"/>
    <property type="match status" value="1"/>
</dbReference>
<feature type="binding site" evidence="10">
    <location>
        <position position="286"/>
    </location>
    <ligand>
        <name>thiamine diphosphate</name>
        <dbReference type="ChEBI" id="CHEBI:58937"/>
    </ligand>
</feature>
<feature type="binding site" evidence="10">
    <location>
        <begin position="115"/>
        <end position="117"/>
    </location>
    <ligand>
        <name>thiamine diphosphate</name>
        <dbReference type="ChEBI" id="CHEBI:58937"/>
    </ligand>
</feature>
<comment type="pathway">
    <text evidence="1 10">Metabolic intermediate biosynthesis; 1-deoxy-D-xylulose 5-phosphate biosynthesis; 1-deoxy-D-xylulose 5-phosphate from D-glyceraldehyde 3-phosphate and pyruvate: step 1/1.</text>
</comment>
<name>A0ABS2NME9_9FIRM</name>
<comment type="cofactor">
    <cofactor evidence="10">
        <name>thiamine diphosphate</name>
        <dbReference type="ChEBI" id="CHEBI:58937"/>
    </cofactor>
    <text evidence="10">Binds 1 thiamine pyrophosphate per subunit.</text>
</comment>
<dbReference type="GO" id="GO:0008661">
    <property type="term" value="F:1-deoxy-D-xylulose-5-phosphate synthase activity"/>
    <property type="evidence" value="ECO:0007669"/>
    <property type="project" value="UniProtKB-EC"/>
</dbReference>
<reference evidence="12 13" key="1">
    <citation type="submission" date="2021-01" db="EMBL/GenBank/DDBJ databases">
        <title>Genomic Encyclopedia of Type Strains, Phase IV (KMG-IV): sequencing the most valuable type-strain genomes for metagenomic binning, comparative biology and taxonomic classification.</title>
        <authorList>
            <person name="Goeker M."/>
        </authorList>
    </citation>
    <scope>NUCLEOTIDE SEQUENCE [LARGE SCALE GENOMIC DNA]</scope>
    <source>
        <strain evidence="12 13">DSM 25890</strain>
    </source>
</reference>
<keyword evidence="7 10" id="KW-0784">Thiamine biosynthesis</keyword>
<dbReference type="PANTHER" id="PTHR43322">
    <property type="entry name" value="1-D-DEOXYXYLULOSE 5-PHOSPHATE SYNTHASE-RELATED"/>
    <property type="match status" value="1"/>
</dbReference>
<dbReference type="SMART" id="SM00861">
    <property type="entry name" value="Transket_pyr"/>
    <property type="match status" value="1"/>
</dbReference>
<keyword evidence="8 10" id="KW-0786">Thiamine pyrophosphate</keyword>
<evidence type="ECO:0000259" key="11">
    <source>
        <dbReference type="SMART" id="SM00861"/>
    </source>
</evidence>
<dbReference type="InterPro" id="IPR033248">
    <property type="entry name" value="Transketolase_C"/>
</dbReference>
<organism evidence="12 13">
    <name type="scientific">Alkaliphilus hydrothermalis</name>
    <dbReference type="NCBI Taxonomy" id="1482730"/>
    <lineage>
        <taxon>Bacteria</taxon>
        <taxon>Bacillati</taxon>
        <taxon>Bacillota</taxon>
        <taxon>Clostridia</taxon>
        <taxon>Peptostreptococcales</taxon>
        <taxon>Natronincolaceae</taxon>
        <taxon>Alkaliphilus</taxon>
    </lineage>
</organism>
<dbReference type="CDD" id="cd07033">
    <property type="entry name" value="TPP_PYR_DXS_TK_like"/>
    <property type="match status" value="1"/>
</dbReference>
<dbReference type="EC" id="2.2.1.7" evidence="10"/>
<evidence type="ECO:0000313" key="13">
    <source>
        <dbReference type="Proteomes" id="UP001314796"/>
    </source>
</evidence>
<dbReference type="NCBIfam" id="TIGR00204">
    <property type="entry name" value="dxs"/>
    <property type="match status" value="1"/>
</dbReference>
<feature type="binding site" evidence="10">
    <location>
        <position position="175"/>
    </location>
    <ligand>
        <name>Mg(2+)</name>
        <dbReference type="ChEBI" id="CHEBI:18420"/>
    </ligand>
</feature>
<evidence type="ECO:0000256" key="1">
    <source>
        <dbReference type="ARBA" id="ARBA00004980"/>
    </source>
</evidence>
<gene>
    <name evidence="10" type="primary">dxs</name>
    <name evidence="12" type="ORF">JOC73_000521</name>
</gene>
<keyword evidence="5 10" id="KW-0479">Metal-binding</keyword>
<proteinExistence type="inferred from homology"/>
<evidence type="ECO:0000256" key="2">
    <source>
        <dbReference type="ARBA" id="ARBA00011081"/>
    </source>
</evidence>
<dbReference type="InterPro" id="IPR005475">
    <property type="entry name" value="Transketolase-like_Pyr-bd"/>
</dbReference>
<comment type="cofactor">
    <cofactor evidence="10">
        <name>Mg(2+)</name>
        <dbReference type="ChEBI" id="CHEBI:18420"/>
    </cofactor>
    <text evidence="10">Binds 1 Mg(2+) ion per subunit.</text>
</comment>
<dbReference type="SUPFAM" id="SSF52922">
    <property type="entry name" value="TK C-terminal domain-like"/>
    <property type="match status" value="1"/>
</dbReference>
<dbReference type="RefSeq" id="WP_204400289.1">
    <property type="nucleotide sequence ID" value="NZ_JAFBEE010000002.1"/>
</dbReference>
<dbReference type="NCBIfam" id="NF003933">
    <property type="entry name" value="PRK05444.2-2"/>
    <property type="match status" value="1"/>
</dbReference>
<feature type="binding site" evidence="10">
    <location>
        <position position="175"/>
    </location>
    <ligand>
        <name>thiamine diphosphate</name>
        <dbReference type="ChEBI" id="CHEBI:58937"/>
    </ligand>
</feature>
<dbReference type="InterPro" id="IPR029061">
    <property type="entry name" value="THDP-binding"/>
</dbReference>
<keyword evidence="4 10" id="KW-0808">Transferase</keyword>
<evidence type="ECO:0000256" key="9">
    <source>
        <dbReference type="ARBA" id="ARBA00023229"/>
    </source>
</evidence>
<dbReference type="InterPro" id="IPR049557">
    <property type="entry name" value="Transketolase_CS"/>
</dbReference>
<feature type="domain" description="Transketolase-like pyrimidine-binding" evidence="11">
    <location>
        <begin position="316"/>
        <end position="480"/>
    </location>
</feature>
<dbReference type="Gene3D" id="3.40.50.920">
    <property type="match status" value="1"/>
</dbReference>
<dbReference type="PROSITE" id="PS00802">
    <property type="entry name" value="TRANSKETOLASE_2"/>
    <property type="match status" value="1"/>
</dbReference>
<dbReference type="PANTHER" id="PTHR43322:SF5">
    <property type="entry name" value="1-DEOXY-D-XYLULOSE-5-PHOSPHATE SYNTHASE, CHLOROPLASTIC"/>
    <property type="match status" value="1"/>
</dbReference>
<feature type="binding site" evidence="10">
    <location>
        <position position="367"/>
    </location>
    <ligand>
        <name>thiamine diphosphate</name>
        <dbReference type="ChEBI" id="CHEBI:58937"/>
    </ligand>
</feature>
<dbReference type="SUPFAM" id="SSF52518">
    <property type="entry name" value="Thiamin diphosphate-binding fold (THDP-binding)"/>
    <property type="match status" value="2"/>
</dbReference>
<keyword evidence="6 10" id="KW-0460">Magnesium</keyword>
<comment type="function">
    <text evidence="10">Catalyzes the acyloin condensation reaction between C atoms 2 and 3 of pyruvate and glyceraldehyde 3-phosphate to yield 1-deoxy-D-xylulose-5-phosphate (DXP).</text>
</comment>
<keyword evidence="13" id="KW-1185">Reference proteome</keyword>
<evidence type="ECO:0000256" key="5">
    <source>
        <dbReference type="ARBA" id="ARBA00022723"/>
    </source>
</evidence>
<protein>
    <recommendedName>
        <fullName evidence="10">1-deoxy-D-xylulose-5-phosphate synthase</fullName>
        <ecNumber evidence="10">2.2.1.7</ecNumber>
    </recommendedName>
    <alternativeName>
        <fullName evidence="10">1-deoxyxylulose-5-phosphate synthase</fullName>
        <shortName evidence="10">DXP synthase</shortName>
        <shortName evidence="10">DXPS</shortName>
    </alternativeName>
</protein>
<comment type="catalytic activity">
    <reaction evidence="10">
        <text>D-glyceraldehyde 3-phosphate + pyruvate + H(+) = 1-deoxy-D-xylulose 5-phosphate + CO2</text>
        <dbReference type="Rhea" id="RHEA:12605"/>
        <dbReference type="ChEBI" id="CHEBI:15361"/>
        <dbReference type="ChEBI" id="CHEBI:15378"/>
        <dbReference type="ChEBI" id="CHEBI:16526"/>
        <dbReference type="ChEBI" id="CHEBI:57792"/>
        <dbReference type="ChEBI" id="CHEBI:59776"/>
        <dbReference type="EC" id="2.2.1.7"/>
    </reaction>
</comment>
<dbReference type="Pfam" id="PF02779">
    <property type="entry name" value="Transket_pyr"/>
    <property type="match status" value="1"/>
</dbReference>
<evidence type="ECO:0000256" key="10">
    <source>
        <dbReference type="HAMAP-Rule" id="MF_00315"/>
    </source>
</evidence>
<sequence length="633" mass="69796">MYKYLNQINSPHDLRRLKETEIEVLSKEIRRFLINSVSKTGGHLASNLGVVELTLAMHTIFDSLRDKFIWDVGHQSYVHKMITGRREDFTTLRQYKGLSGFPKRKESFHDHFDTGHSSTSISAALGMASVRDLKREDHSIVAVIGDGALTGGMAFEALNHAGQNKSNLLVILNDNEMSISQNVGGMSNYLSKLRTTPMYSKVKGDVENLISQIPAIGKTMVKTAEKAKDAIKYFVVPGVFFEELGFTYIGPIDGHNYNALCKALKQSKNISGPVLLHVLTKKGKGYSLAEASPHDFHGVSPFKVDSGKPLSNKDKVTYSDVAGKSLIELAEEDQRVVSITAAMPAGTGMTGFSQRYPHRFFDVGIAEQHAVTFAAGMAAEGYKPFVPIYSTFLQRGFDQVVHDVCIQNLPVTLLVDRAGLVGNDGETHHGSFDISFLSCIPNLTFMSPKDGKELRAMIKYAGKVNGPVAIRYPRGSAGEVASELGEEIITGKGEIVYEGGKDVVIFALGHMNDVGLKVCRSLQEQGIKATLVNPRFIKPLDEYLILQQAHRCKRIYTIEDHIKIGGFGTQVLTLLNDNQINKQVKIFALPDMFVEHGNVEILHDFYGLSGEKITESIIADFVSNASEKMMMSR</sequence>